<keyword evidence="3" id="KW-1185">Reference proteome</keyword>
<feature type="region of interest" description="Disordered" evidence="1">
    <location>
        <begin position="279"/>
        <end position="299"/>
    </location>
</feature>
<dbReference type="EMBL" id="JASBNA010000007">
    <property type="protein sequence ID" value="KAK7689783.1"/>
    <property type="molecule type" value="Genomic_DNA"/>
</dbReference>
<feature type="region of interest" description="Disordered" evidence="1">
    <location>
        <begin position="204"/>
        <end position="247"/>
    </location>
</feature>
<evidence type="ECO:0000313" key="2">
    <source>
        <dbReference type="EMBL" id="KAK7689783.1"/>
    </source>
</evidence>
<feature type="compositionally biased region" description="Low complexity" evidence="1">
    <location>
        <begin position="204"/>
        <end position="213"/>
    </location>
</feature>
<feature type="region of interest" description="Disordered" evidence="1">
    <location>
        <begin position="132"/>
        <end position="169"/>
    </location>
</feature>
<sequence>MEIMSAPAQTRHTPFLQERHVPSMPIPIPSRRNVTDPPPSSPVRTDSSTDLLFEMSPTSPEDAPLSQYPSLRHVSGNLCHRRVNTLISRPVEKDDDSSENRIPYGHEPFLYSVPRIPLRLSNLHSRPQSQAFNRLQPSSMSPTDPEAFRPYQPHHTSVPSTAYSSPSTSVSVGQSVPRFDEKASVHLDDRNILTSAFQNSVISSGYPSPSSLTESEHVPSKVSSATSLKKLQQSVRSKRGSPVRQRKSIGAYPHSFLRTTAAAPVISFAHAELDDLPSSYGKDTTRSTKVKYKTPPGGVRAKSPYHVVRGRKNSYLQERNLRLSDEELSGTLKYDEVNFGLEKFLPAFSRRKVKNENVESRLLVEEKERGRTRSRVRGRRA</sequence>
<organism evidence="2 3">
    <name type="scientific">Cerrena zonata</name>
    <dbReference type="NCBI Taxonomy" id="2478898"/>
    <lineage>
        <taxon>Eukaryota</taxon>
        <taxon>Fungi</taxon>
        <taxon>Dikarya</taxon>
        <taxon>Basidiomycota</taxon>
        <taxon>Agaricomycotina</taxon>
        <taxon>Agaricomycetes</taxon>
        <taxon>Polyporales</taxon>
        <taxon>Cerrenaceae</taxon>
        <taxon>Cerrena</taxon>
    </lineage>
</organism>
<proteinExistence type="predicted"/>
<feature type="compositionally biased region" description="Low complexity" evidence="1">
    <location>
        <begin position="156"/>
        <end position="169"/>
    </location>
</feature>
<dbReference type="AlphaFoldDB" id="A0AAW0G827"/>
<evidence type="ECO:0000313" key="3">
    <source>
        <dbReference type="Proteomes" id="UP001385951"/>
    </source>
</evidence>
<feature type="compositionally biased region" description="Basic residues" evidence="1">
    <location>
        <begin position="236"/>
        <end position="247"/>
    </location>
</feature>
<protein>
    <submittedName>
        <fullName evidence="2">Uncharacterized protein</fullName>
    </submittedName>
</protein>
<accession>A0AAW0G827</accession>
<feature type="compositionally biased region" description="Polar residues" evidence="1">
    <location>
        <begin position="132"/>
        <end position="142"/>
    </location>
</feature>
<evidence type="ECO:0000256" key="1">
    <source>
        <dbReference type="SAM" id="MobiDB-lite"/>
    </source>
</evidence>
<name>A0AAW0G827_9APHY</name>
<feature type="compositionally biased region" description="Polar residues" evidence="1">
    <location>
        <begin position="221"/>
        <end position="235"/>
    </location>
</feature>
<feature type="region of interest" description="Disordered" evidence="1">
    <location>
        <begin position="1"/>
        <end position="69"/>
    </location>
</feature>
<dbReference type="Proteomes" id="UP001385951">
    <property type="component" value="Unassembled WGS sequence"/>
</dbReference>
<reference evidence="2 3" key="1">
    <citation type="submission" date="2022-09" db="EMBL/GenBank/DDBJ databases">
        <authorList>
            <person name="Palmer J.M."/>
        </authorList>
    </citation>
    <scope>NUCLEOTIDE SEQUENCE [LARGE SCALE GENOMIC DNA]</scope>
    <source>
        <strain evidence="2 3">DSM 7382</strain>
    </source>
</reference>
<comment type="caution">
    <text evidence="2">The sequence shown here is derived from an EMBL/GenBank/DDBJ whole genome shotgun (WGS) entry which is preliminary data.</text>
</comment>
<gene>
    <name evidence="2" type="ORF">QCA50_006422</name>
</gene>